<keyword evidence="10" id="KW-1185">Reference proteome</keyword>
<dbReference type="InterPro" id="IPR003362">
    <property type="entry name" value="Bact_transf"/>
</dbReference>
<reference evidence="10" key="1">
    <citation type="journal article" date="2019" name="Int. J. Syst. Evol. Microbiol.">
        <title>The Global Catalogue of Microorganisms (GCM) 10K type strain sequencing project: providing services to taxonomists for standard genome sequencing and annotation.</title>
        <authorList>
            <consortium name="The Broad Institute Genomics Platform"/>
            <consortium name="The Broad Institute Genome Sequencing Center for Infectious Disease"/>
            <person name="Wu L."/>
            <person name="Ma J."/>
        </authorList>
    </citation>
    <scope>NUCLEOTIDE SEQUENCE [LARGE SCALE GENOMIC DNA]</scope>
    <source>
        <strain evidence="10">JCM 17555</strain>
    </source>
</reference>
<feature type="transmembrane region" description="Helical" evidence="7">
    <location>
        <begin position="36"/>
        <end position="61"/>
    </location>
</feature>
<dbReference type="PANTHER" id="PTHR30576:SF21">
    <property type="entry name" value="UDP-GLUCOSE:UNDECAPRENYL-PHOSPHATE GLUCOSE-1-PHOSPHATE TRANSFERASE"/>
    <property type="match status" value="1"/>
</dbReference>
<feature type="domain" description="Bacterial sugar transferase" evidence="8">
    <location>
        <begin position="267"/>
        <end position="451"/>
    </location>
</feature>
<accession>A0ABP7Q8Z0</accession>
<dbReference type="NCBIfam" id="TIGR03013">
    <property type="entry name" value="EpsB_2"/>
    <property type="match status" value="1"/>
</dbReference>
<evidence type="ECO:0000313" key="10">
    <source>
        <dbReference type="Proteomes" id="UP001501337"/>
    </source>
</evidence>
<feature type="transmembrane region" description="Helical" evidence="7">
    <location>
        <begin position="5"/>
        <end position="24"/>
    </location>
</feature>
<dbReference type="Pfam" id="PF02397">
    <property type="entry name" value="Bac_transf"/>
    <property type="match status" value="1"/>
</dbReference>
<dbReference type="Proteomes" id="UP001501337">
    <property type="component" value="Unassembled WGS sequence"/>
</dbReference>
<keyword evidence="4 7" id="KW-0812">Transmembrane</keyword>
<dbReference type="InterPro" id="IPR017475">
    <property type="entry name" value="EPS_sugar_tfrase"/>
</dbReference>
<name>A0ABP7Q8Z0_9GAMM</name>
<keyword evidence="6 7" id="KW-0472">Membrane</keyword>
<evidence type="ECO:0000256" key="6">
    <source>
        <dbReference type="ARBA" id="ARBA00023136"/>
    </source>
</evidence>
<keyword evidence="3" id="KW-0808">Transferase</keyword>
<feature type="transmembrane region" description="Helical" evidence="7">
    <location>
        <begin position="272"/>
        <end position="293"/>
    </location>
</feature>
<comment type="similarity">
    <text evidence="2">Belongs to the bacterial sugar transferase family.</text>
</comment>
<dbReference type="PANTHER" id="PTHR30576">
    <property type="entry name" value="COLANIC BIOSYNTHESIS UDP-GLUCOSE LIPID CARRIER TRANSFERASE"/>
    <property type="match status" value="1"/>
</dbReference>
<evidence type="ECO:0000256" key="5">
    <source>
        <dbReference type="ARBA" id="ARBA00022989"/>
    </source>
</evidence>
<dbReference type="InterPro" id="IPR017464">
    <property type="entry name" value="Sugar_tfrase_EpsB_2"/>
</dbReference>
<comment type="subcellular location">
    <subcellularLocation>
        <location evidence="1">Membrane</location>
        <topology evidence="1">Multi-pass membrane protein</topology>
    </subcellularLocation>
</comment>
<dbReference type="Pfam" id="PF13727">
    <property type="entry name" value="CoA_binding_3"/>
    <property type="match status" value="1"/>
</dbReference>
<evidence type="ECO:0000259" key="8">
    <source>
        <dbReference type="Pfam" id="PF02397"/>
    </source>
</evidence>
<protein>
    <submittedName>
        <fullName evidence="9">TIGR03013 family PEP-CTERM/XrtA system glycosyltransferase</fullName>
    </submittedName>
</protein>
<dbReference type="Gene3D" id="3.40.50.720">
    <property type="entry name" value="NAD(P)-binding Rossmann-like Domain"/>
    <property type="match status" value="1"/>
</dbReference>
<evidence type="ECO:0000256" key="2">
    <source>
        <dbReference type="ARBA" id="ARBA00006464"/>
    </source>
</evidence>
<evidence type="ECO:0000256" key="7">
    <source>
        <dbReference type="SAM" id="Phobius"/>
    </source>
</evidence>
<keyword evidence="5 7" id="KW-1133">Transmembrane helix</keyword>
<sequence>MPYMVLGLLDAAFIFAACYLAIYFEFFQMTDYFNAYALEVVSAPILFTVVNFTAIAALGVYPAKLTEGMTGMMLRTIISILAATLFIGFIVYVFSPVFWALERGVLELASLLSIFILGLWRLIFFFFVREQYFKRQVLVLGAGRRAADLIRELAEPSSRQGVSLIGFVTSNGDEVHIGEENHIFTPASLSEYCKTHPVDEIVIALDDRRKKLPLEELLECKMFGVNVIDAASFIEREVRKVALDLIQPSWMIYSDGFGGVSATQFVKRIFDIAASLVLLLVSWPIMLLTALAIKIEDGIRAPVFYLQERVGLNGKPFNVIKFRSMGTDAEKSGAVFAQKNDVRVTKVGAFVRKVRIDELPQIVNVLKGDMAFVGPRPERPVFVKQLAKNISYYNERHRVKPGITGWAQLCFAYADNEEDTKEKLRYDLYYIKNQSLLLDLIVLVQTAEVILFKKGSR</sequence>
<evidence type="ECO:0000256" key="4">
    <source>
        <dbReference type="ARBA" id="ARBA00022692"/>
    </source>
</evidence>
<evidence type="ECO:0000313" key="9">
    <source>
        <dbReference type="EMBL" id="GAA3978307.1"/>
    </source>
</evidence>
<dbReference type="NCBIfam" id="TIGR03025">
    <property type="entry name" value="EPS_sugtrans"/>
    <property type="match status" value="1"/>
</dbReference>
<feature type="transmembrane region" description="Helical" evidence="7">
    <location>
        <begin position="106"/>
        <end position="128"/>
    </location>
</feature>
<comment type="caution">
    <text evidence="9">The sequence shown here is derived from an EMBL/GenBank/DDBJ whole genome shotgun (WGS) entry which is preliminary data.</text>
</comment>
<organism evidence="9 10">
    <name type="scientific">Allohahella marinimesophila</name>
    <dbReference type="NCBI Taxonomy" id="1054972"/>
    <lineage>
        <taxon>Bacteria</taxon>
        <taxon>Pseudomonadati</taxon>
        <taxon>Pseudomonadota</taxon>
        <taxon>Gammaproteobacteria</taxon>
        <taxon>Oceanospirillales</taxon>
        <taxon>Hahellaceae</taxon>
        <taxon>Allohahella</taxon>
    </lineage>
</organism>
<gene>
    <name evidence="9" type="ORF">GCM10022278_38710</name>
</gene>
<evidence type="ECO:0000256" key="3">
    <source>
        <dbReference type="ARBA" id="ARBA00022679"/>
    </source>
</evidence>
<dbReference type="EMBL" id="BAABBO010000022">
    <property type="protein sequence ID" value="GAA3978307.1"/>
    <property type="molecule type" value="Genomic_DNA"/>
</dbReference>
<proteinExistence type="inferred from homology"/>
<feature type="transmembrane region" description="Helical" evidence="7">
    <location>
        <begin position="73"/>
        <end position="94"/>
    </location>
</feature>
<evidence type="ECO:0000256" key="1">
    <source>
        <dbReference type="ARBA" id="ARBA00004141"/>
    </source>
</evidence>